<dbReference type="AlphaFoldDB" id="A0A0B0ND37"/>
<keyword evidence="2" id="KW-0347">Helicase</keyword>
<gene>
    <name evidence="2" type="ORF">F383_00526</name>
</gene>
<dbReference type="EMBL" id="KN397693">
    <property type="protein sequence ID" value="KHG12453.1"/>
    <property type="molecule type" value="Genomic_DNA"/>
</dbReference>
<proteinExistence type="predicted"/>
<evidence type="ECO:0000313" key="3">
    <source>
        <dbReference type="Proteomes" id="UP000032142"/>
    </source>
</evidence>
<evidence type="ECO:0000256" key="1">
    <source>
        <dbReference type="SAM" id="MobiDB-lite"/>
    </source>
</evidence>
<dbReference type="GO" id="GO:0004386">
    <property type="term" value="F:helicase activity"/>
    <property type="evidence" value="ECO:0007669"/>
    <property type="project" value="UniProtKB-KW"/>
</dbReference>
<sequence length="71" mass="7825">MAQSMKSTRPGPPQTGRPHGRVNLAELKNDSHGYSTHPCHSNRPEHGRVTRACPCRAQVESNSEKAPFEGF</sequence>
<reference evidence="3" key="1">
    <citation type="submission" date="2014-09" db="EMBL/GenBank/DDBJ databases">
        <authorList>
            <person name="Mudge J."/>
            <person name="Ramaraj T."/>
            <person name="Lindquist I.E."/>
            <person name="Bharti A.K."/>
            <person name="Sundararajan A."/>
            <person name="Cameron C.T."/>
            <person name="Woodward J.E."/>
            <person name="May G.D."/>
            <person name="Brubaker C."/>
            <person name="Broadhvest J."/>
            <person name="Wilkins T.A."/>
        </authorList>
    </citation>
    <scope>NUCLEOTIDE SEQUENCE</scope>
    <source>
        <strain evidence="3">cv. AKA8401</strain>
    </source>
</reference>
<name>A0A0B0ND37_GOSAR</name>
<accession>A0A0B0ND37</accession>
<feature type="region of interest" description="Disordered" evidence="1">
    <location>
        <begin position="1"/>
        <end position="49"/>
    </location>
</feature>
<keyword evidence="3" id="KW-1185">Reference proteome</keyword>
<keyword evidence="2" id="KW-0547">Nucleotide-binding</keyword>
<dbReference type="Proteomes" id="UP000032142">
    <property type="component" value="Unassembled WGS sequence"/>
</dbReference>
<keyword evidence="2" id="KW-0067">ATP-binding</keyword>
<keyword evidence="2" id="KW-0378">Hydrolase</keyword>
<organism evidence="2 3">
    <name type="scientific">Gossypium arboreum</name>
    <name type="common">Tree cotton</name>
    <name type="synonym">Gossypium nanking</name>
    <dbReference type="NCBI Taxonomy" id="29729"/>
    <lineage>
        <taxon>Eukaryota</taxon>
        <taxon>Viridiplantae</taxon>
        <taxon>Streptophyta</taxon>
        <taxon>Embryophyta</taxon>
        <taxon>Tracheophyta</taxon>
        <taxon>Spermatophyta</taxon>
        <taxon>Magnoliopsida</taxon>
        <taxon>eudicotyledons</taxon>
        <taxon>Gunneridae</taxon>
        <taxon>Pentapetalae</taxon>
        <taxon>rosids</taxon>
        <taxon>malvids</taxon>
        <taxon>Malvales</taxon>
        <taxon>Malvaceae</taxon>
        <taxon>Malvoideae</taxon>
        <taxon>Gossypium</taxon>
    </lineage>
</organism>
<evidence type="ECO:0000313" key="2">
    <source>
        <dbReference type="EMBL" id="KHG12453.1"/>
    </source>
</evidence>
<protein>
    <submittedName>
        <fullName evidence="2">Atp-dependent dna helicase mph1</fullName>
    </submittedName>
</protein>